<evidence type="ECO:0000313" key="2">
    <source>
        <dbReference type="EMBL" id="QRF50849.1"/>
    </source>
</evidence>
<proteinExistence type="predicted"/>
<dbReference type="Proteomes" id="UP000596351">
    <property type="component" value="Chromosome"/>
</dbReference>
<feature type="compositionally biased region" description="Basic and acidic residues" evidence="1">
    <location>
        <begin position="1"/>
        <end position="16"/>
    </location>
</feature>
<protein>
    <submittedName>
        <fullName evidence="2">Uncharacterized protein</fullName>
    </submittedName>
</protein>
<keyword evidence="3" id="KW-1185">Reference proteome</keyword>
<accession>A0ABX7ER79</accession>
<name>A0ABX7ER79_9HYPH</name>
<dbReference type="EMBL" id="CP032405">
    <property type="protein sequence ID" value="QRF50849.1"/>
    <property type="molecule type" value="Genomic_DNA"/>
</dbReference>
<reference evidence="2 3" key="1">
    <citation type="submission" date="2018-09" db="EMBL/GenBank/DDBJ databases">
        <title>Rhizobium sp. MAE2-X.</title>
        <authorList>
            <person name="Lee Y."/>
            <person name="Jeon C.O."/>
        </authorList>
    </citation>
    <scope>NUCLEOTIDE SEQUENCE [LARGE SCALE GENOMIC DNA]</scope>
    <source>
        <strain evidence="2 3">MAE2-X</strain>
    </source>
</reference>
<sequence length="85" mass="9511">MGCVFKDRSASRDRAFPHTGTLGQHMATKEGKGKALDAFIPEFGRKLSPIRALRDRNRLRTNQRRIDDSGRFRLCSRPGSGPVLA</sequence>
<evidence type="ECO:0000313" key="3">
    <source>
        <dbReference type="Proteomes" id="UP000596351"/>
    </source>
</evidence>
<organism evidence="2 3">
    <name type="scientific">Rhizobium rosettiformans</name>
    <dbReference type="NCBI Taxonomy" id="1368430"/>
    <lineage>
        <taxon>Bacteria</taxon>
        <taxon>Pseudomonadati</taxon>
        <taxon>Pseudomonadota</taxon>
        <taxon>Alphaproteobacteria</taxon>
        <taxon>Hyphomicrobiales</taxon>
        <taxon>Rhizobiaceae</taxon>
        <taxon>Rhizobium/Agrobacterium group</taxon>
        <taxon>Rhizobium</taxon>
    </lineage>
</organism>
<evidence type="ECO:0000256" key="1">
    <source>
        <dbReference type="SAM" id="MobiDB-lite"/>
    </source>
</evidence>
<feature type="region of interest" description="Disordered" evidence="1">
    <location>
        <begin position="1"/>
        <end position="29"/>
    </location>
</feature>
<gene>
    <name evidence="2" type="ORF">D4A92_05010</name>
</gene>